<comment type="caution">
    <text evidence="12">The sequence shown here is derived from an EMBL/GenBank/DDBJ whole genome shotgun (WGS) entry which is preliminary data.</text>
</comment>
<dbReference type="Proteomes" id="UP000886520">
    <property type="component" value="Chromosome 23"/>
</dbReference>
<dbReference type="InterPro" id="IPR007130">
    <property type="entry name" value="DAGAT"/>
</dbReference>
<keyword evidence="9 11" id="KW-0472">Membrane</keyword>
<comment type="subcellular location">
    <subcellularLocation>
        <location evidence="1 11">Endoplasmic reticulum membrane</location>
        <topology evidence="1 11">Multi-pass membrane protein</topology>
    </subcellularLocation>
</comment>
<evidence type="ECO:0000256" key="7">
    <source>
        <dbReference type="ARBA" id="ARBA00022989"/>
    </source>
</evidence>
<evidence type="ECO:0000256" key="11">
    <source>
        <dbReference type="RuleBase" id="RU367023"/>
    </source>
</evidence>
<evidence type="ECO:0000256" key="4">
    <source>
        <dbReference type="ARBA" id="ARBA00022679"/>
    </source>
</evidence>
<dbReference type="EC" id="2.3.1.-" evidence="11"/>
<evidence type="ECO:0000313" key="12">
    <source>
        <dbReference type="EMBL" id="KAI5060952.1"/>
    </source>
</evidence>
<dbReference type="Pfam" id="PF03982">
    <property type="entry name" value="DAGAT"/>
    <property type="match status" value="1"/>
</dbReference>
<dbReference type="AlphaFoldDB" id="A0A9D4Z554"/>
<proteinExistence type="inferred from homology"/>
<dbReference type="OrthoDB" id="264532at2759"/>
<dbReference type="CDD" id="cd07987">
    <property type="entry name" value="LPLAT_MGAT-like"/>
    <property type="match status" value="1"/>
</dbReference>
<organism evidence="12 13">
    <name type="scientific">Adiantum capillus-veneris</name>
    <name type="common">Maidenhair fern</name>
    <dbReference type="NCBI Taxonomy" id="13818"/>
    <lineage>
        <taxon>Eukaryota</taxon>
        <taxon>Viridiplantae</taxon>
        <taxon>Streptophyta</taxon>
        <taxon>Embryophyta</taxon>
        <taxon>Tracheophyta</taxon>
        <taxon>Polypodiopsida</taxon>
        <taxon>Polypodiidae</taxon>
        <taxon>Polypodiales</taxon>
        <taxon>Pteridineae</taxon>
        <taxon>Pteridaceae</taxon>
        <taxon>Vittarioideae</taxon>
        <taxon>Adiantum</taxon>
    </lineage>
</organism>
<keyword evidence="13" id="KW-1185">Reference proteome</keyword>
<keyword evidence="3" id="KW-0444">Lipid biosynthesis</keyword>
<dbReference type="GO" id="GO:0019432">
    <property type="term" value="P:triglyceride biosynthetic process"/>
    <property type="evidence" value="ECO:0007669"/>
    <property type="project" value="TreeGrafter"/>
</dbReference>
<accession>A0A9D4Z554</accession>
<evidence type="ECO:0000256" key="10">
    <source>
        <dbReference type="ARBA" id="ARBA00023315"/>
    </source>
</evidence>
<evidence type="ECO:0000256" key="6">
    <source>
        <dbReference type="ARBA" id="ARBA00022824"/>
    </source>
</evidence>
<dbReference type="PANTHER" id="PTHR12317:SF63">
    <property type="entry name" value="DIACYLGLYCEROL O-ACYLTRANSFERASE 2"/>
    <property type="match status" value="1"/>
</dbReference>
<gene>
    <name evidence="12" type="ORF">GOP47_0023457</name>
</gene>
<evidence type="ECO:0000256" key="3">
    <source>
        <dbReference type="ARBA" id="ARBA00022516"/>
    </source>
</evidence>
<keyword evidence="6 11" id="KW-0256">Endoplasmic reticulum</keyword>
<evidence type="ECO:0000256" key="2">
    <source>
        <dbReference type="ARBA" id="ARBA00005420"/>
    </source>
</evidence>
<feature type="transmembrane region" description="Helical" evidence="11">
    <location>
        <begin position="25"/>
        <end position="47"/>
    </location>
</feature>
<dbReference type="GO" id="GO:0005789">
    <property type="term" value="C:endoplasmic reticulum membrane"/>
    <property type="evidence" value="ECO:0007669"/>
    <property type="project" value="UniProtKB-SubCell"/>
</dbReference>
<sequence>MACSPVEESKRYIARTQKTNQLKTFLALAIWLCVIHLVIFLLILMVFVLPFRWSLTLGAVLVTLMVIPLFEKSALAEFVSRFVCKHGPGHFPVTVVIDDKDALDPNQAYVFAVEPHAVIPLGVVGLCENTGLLPLKKLKGFASSAVFYTPILRHVWTWLGLAPAKRKLVVDSLKQGYSCVLIPGGVSEMLYMEPDREVVYLKKRFGFIRIAIEMGAPLVPTFIFGHTHIYKWWKPKGMLYNEMSRVLKFAPLLFWGMYGTPIPFPRPLYVAIGKPIELKKNPQPTQEEILEVQALFLSALQDLYDRHKADAGYKDTPLYVY</sequence>
<protein>
    <recommendedName>
        <fullName evidence="11">Acyltransferase</fullName>
        <ecNumber evidence="11">2.3.1.-</ecNumber>
    </recommendedName>
</protein>
<name>A0A9D4Z554_ADICA</name>
<keyword evidence="8" id="KW-0443">Lipid metabolism</keyword>
<evidence type="ECO:0000256" key="9">
    <source>
        <dbReference type="ARBA" id="ARBA00023136"/>
    </source>
</evidence>
<dbReference type="PANTHER" id="PTHR12317">
    <property type="entry name" value="DIACYLGLYCEROL O-ACYLTRANSFERASE"/>
    <property type="match status" value="1"/>
</dbReference>
<keyword evidence="7 11" id="KW-1133">Transmembrane helix</keyword>
<evidence type="ECO:0000256" key="5">
    <source>
        <dbReference type="ARBA" id="ARBA00022692"/>
    </source>
</evidence>
<feature type="transmembrane region" description="Helical" evidence="11">
    <location>
        <begin position="53"/>
        <end position="70"/>
    </location>
</feature>
<dbReference type="EMBL" id="JABFUD020000023">
    <property type="protein sequence ID" value="KAI5060952.1"/>
    <property type="molecule type" value="Genomic_DNA"/>
</dbReference>
<comment type="similarity">
    <text evidence="2 11">Belongs to the diacylglycerol acyltransferase family.</text>
</comment>
<evidence type="ECO:0000313" key="13">
    <source>
        <dbReference type="Proteomes" id="UP000886520"/>
    </source>
</evidence>
<keyword evidence="4 11" id="KW-0808">Transferase</keyword>
<keyword evidence="10" id="KW-0012">Acyltransferase</keyword>
<evidence type="ECO:0000256" key="8">
    <source>
        <dbReference type="ARBA" id="ARBA00023098"/>
    </source>
</evidence>
<keyword evidence="5 11" id="KW-0812">Transmembrane</keyword>
<dbReference type="GO" id="GO:0004144">
    <property type="term" value="F:diacylglycerol O-acyltransferase activity"/>
    <property type="evidence" value="ECO:0007669"/>
    <property type="project" value="TreeGrafter"/>
</dbReference>
<evidence type="ECO:0000256" key="1">
    <source>
        <dbReference type="ARBA" id="ARBA00004477"/>
    </source>
</evidence>
<reference evidence="12" key="1">
    <citation type="submission" date="2021-01" db="EMBL/GenBank/DDBJ databases">
        <title>Adiantum capillus-veneris genome.</title>
        <authorList>
            <person name="Fang Y."/>
            <person name="Liao Q."/>
        </authorList>
    </citation>
    <scope>NUCLEOTIDE SEQUENCE</scope>
    <source>
        <strain evidence="12">H3</strain>
        <tissue evidence="12">Leaf</tissue>
    </source>
</reference>